<dbReference type="GeneID" id="40312139"/>
<organism evidence="1 2">
    <name type="scientific">Besnoitia besnoiti</name>
    <name type="common">Apicomplexan protozoan</name>
    <dbReference type="NCBI Taxonomy" id="94643"/>
    <lineage>
        <taxon>Eukaryota</taxon>
        <taxon>Sar</taxon>
        <taxon>Alveolata</taxon>
        <taxon>Apicomplexa</taxon>
        <taxon>Conoidasida</taxon>
        <taxon>Coccidia</taxon>
        <taxon>Eucoccidiorida</taxon>
        <taxon>Eimeriorina</taxon>
        <taxon>Sarcocystidae</taxon>
        <taxon>Besnoitia</taxon>
    </lineage>
</organism>
<evidence type="ECO:0000313" key="1">
    <source>
        <dbReference type="EMBL" id="PFH34061.1"/>
    </source>
</evidence>
<sequence>MNTPGDSHRNQVWYDAAAESEPLQVAGSRPAHCEGLAPLTPRESIQIGCLIPGVLQQNKGCHRAVNAAVAGGLQSLNIAISSQQGSMLARIQYFRGQLDVVCPAGRAAPKIDWQDRMWDVEMEDVSGALEEVDVEMEDATRAEVDVEMEEVREEKNLQSLEKFRGGTFA</sequence>
<name>A0A2A9MCM0_BESBE</name>
<keyword evidence="2" id="KW-1185">Reference proteome</keyword>
<dbReference type="VEuPathDB" id="ToxoDB:BESB_072130"/>
<comment type="caution">
    <text evidence="1">The sequence shown here is derived from an EMBL/GenBank/DDBJ whole genome shotgun (WGS) entry which is preliminary data.</text>
</comment>
<reference evidence="1 2" key="1">
    <citation type="submission" date="2017-09" db="EMBL/GenBank/DDBJ databases">
        <title>Genome sequencing of Besnoitia besnoiti strain Bb-Ger1.</title>
        <authorList>
            <person name="Schares G."/>
            <person name="Venepally P."/>
            <person name="Lorenzi H.A."/>
        </authorList>
    </citation>
    <scope>NUCLEOTIDE SEQUENCE [LARGE SCALE GENOMIC DNA]</scope>
    <source>
        <strain evidence="1 2">Bb-Ger1</strain>
    </source>
</reference>
<protein>
    <submittedName>
        <fullName evidence="1">Uncharacterized protein</fullName>
    </submittedName>
</protein>
<proteinExistence type="predicted"/>
<dbReference type="RefSeq" id="XP_029218070.1">
    <property type="nucleotide sequence ID" value="XM_029365586.1"/>
</dbReference>
<gene>
    <name evidence="1" type="ORF">BESB_072130</name>
</gene>
<dbReference type="EMBL" id="NWUJ01000007">
    <property type="protein sequence ID" value="PFH34061.1"/>
    <property type="molecule type" value="Genomic_DNA"/>
</dbReference>
<dbReference type="Proteomes" id="UP000224006">
    <property type="component" value="Unassembled WGS sequence"/>
</dbReference>
<dbReference type="AlphaFoldDB" id="A0A2A9MCM0"/>
<accession>A0A2A9MCM0</accession>
<dbReference type="KEGG" id="bbes:BESB_072130"/>
<evidence type="ECO:0000313" key="2">
    <source>
        <dbReference type="Proteomes" id="UP000224006"/>
    </source>
</evidence>